<dbReference type="GO" id="GO:0005737">
    <property type="term" value="C:cytoplasm"/>
    <property type="evidence" value="ECO:0007669"/>
    <property type="project" value="TreeGrafter"/>
</dbReference>
<evidence type="ECO:0000259" key="3">
    <source>
        <dbReference type="Pfam" id="PF19270"/>
    </source>
</evidence>
<feature type="compositionally biased region" description="Basic and acidic residues" evidence="2">
    <location>
        <begin position="185"/>
        <end position="202"/>
    </location>
</feature>
<dbReference type="Pfam" id="PF19270">
    <property type="entry name" value="FBO_C"/>
    <property type="match status" value="1"/>
</dbReference>
<dbReference type="GO" id="GO:0031146">
    <property type="term" value="P:SCF-dependent proteasomal ubiquitin-dependent protein catabolic process"/>
    <property type="evidence" value="ECO:0007669"/>
    <property type="project" value="TreeGrafter"/>
</dbReference>
<dbReference type="GO" id="GO:0019005">
    <property type="term" value="C:SCF ubiquitin ligase complex"/>
    <property type="evidence" value="ECO:0007669"/>
    <property type="project" value="TreeGrafter"/>
</dbReference>
<organism evidence="4 5">
    <name type="scientific">Piptocephalis cylindrospora</name>
    <dbReference type="NCBI Taxonomy" id="1907219"/>
    <lineage>
        <taxon>Eukaryota</taxon>
        <taxon>Fungi</taxon>
        <taxon>Fungi incertae sedis</taxon>
        <taxon>Zoopagomycota</taxon>
        <taxon>Zoopagomycotina</taxon>
        <taxon>Zoopagomycetes</taxon>
        <taxon>Zoopagales</taxon>
        <taxon>Piptocephalidaceae</taxon>
        <taxon>Piptocephalis</taxon>
    </lineage>
</organism>
<dbReference type="AlphaFoldDB" id="A0A4V1IXK1"/>
<dbReference type="PANTHER" id="PTHR12874:SF9">
    <property type="entry name" value="F-BOX ONLY PROTEIN 48"/>
    <property type="match status" value="1"/>
</dbReference>
<proteinExistence type="predicted"/>
<sequence length="469" mass="53168">MSQSNRELEEFRRKWKAEVQRRRPESTTTAQADQVTTEESTDAQVPVASSSSTVASSSHAATDSTIPSSSSDDSEPSLPTRELDIATPVPPTHTTPSGHVPVEMPVYFQPVRSMLDSILGEKERERDEARRMFPDKKGKEGNAGVAVSSSATSTPSHPRPPPSSSTRDHTVPKNEAIVPPSRVQTSDRKRDDQDMDSNKSQRERISYPDFLRIMGKADEGMSGAVEGPCPPILRLSDDILLHLMLYTAQMDMVTFMRMAQGCRHLFLLSHHTFLWKSIGMKVFGPWMHGSGRTEEEWLAHYGGDWRRMYIERPRVRFNGIYICVCSYVRTGWDEEAWSQPTHLVTYYRYLRFYTDGRALMLTSTSEPATVVRTLDIHAPGVWQGSWNMDGSDQVMAVFKDPRRPRQSFIITVRLRGTGRGKHDKLRWVSFQSVDDTSESRLDDAHSFSLDHFKTCFFSRVRFIDPGQAA</sequence>
<dbReference type="EMBL" id="KZ988996">
    <property type="protein sequence ID" value="RKP11339.1"/>
    <property type="molecule type" value="Genomic_DNA"/>
</dbReference>
<dbReference type="SUPFAM" id="SSF81383">
    <property type="entry name" value="F-box domain"/>
    <property type="match status" value="1"/>
</dbReference>
<dbReference type="Proteomes" id="UP000267251">
    <property type="component" value="Unassembled WGS sequence"/>
</dbReference>
<dbReference type="OrthoDB" id="2117972at2759"/>
<evidence type="ECO:0000256" key="1">
    <source>
        <dbReference type="ARBA" id="ARBA00022786"/>
    </source>
</evidence>
<dbReference type="PANTHER" id="PTHR12874">
    <property type="entry name" value="F-BOX ONLY PROTEIN 48-RELATED"/>
    <property type="match status" value="1"/>
</dbReference>
<reference evidence="5" key="1">
    <citation type="journal article" date="2018" name="Nat. Microbiol.">
        <title>Leveraging single-cell genomics to expand the fungal tree of life.</title>
        <authorList>
            <person name="Ahrendt S.R."/>
            <person name="Quandt C.A."/>
            <person name="Ciobanu D."/>
            <person name="Clum A."/>
            <person name="Salamov A."/>
            <person name="Andreopoulos B."/>
            <person name="Cheng J.F."/>
            <person name="Woyke T."/>
            <person name="Pelin A."/>
            <person name="Henrissat B."/>
            <person name="Reynolds N.K."/>
            <person name="Benny G.L."/>
            <person name="Smith M.E."/>
            <person name="James T.Y."/>
            <person name="Grigoriev I.V."/>
        </authorList>
    </citation>
    <scope>NUCLEOTIDE SEQUENCE [LARGE SCALE GENOMIC DNA]</scope>
</reference>
<evidence type="ECO:0000313" key="5">
    <source>
        <dbReference type="Proteomes" id="UP000267251"/>
    </source>
</evidence>
<feature type="compositionally biased region" description="Basic and acidic residues" evidence="2">
    <location>
        <begin position="119"/>
        <end position="140"/>
    </location>
</feature>
<feature type="compositionally biased region" description="Polar residues" evidence="2">
    <location>
        <begin position="26"/>
        <end position="38"/>
    </location>
</feature>
<feature type="compositionally biased region" description="Low complexity" evidence="2">
    <location>
        <begin position="43"/>
        <end position="80"/>
    </location>
</feature>
<keyword evidence="1" id="KW-0833">Ubl conjugation pathway</keyword>
<feature type="region of interest" description="Disordered" evidence="2">
    <location>
        <begin position="118"/>
        <end position="202"/>
    </location>
</feature>
<evidence type="ECO:0000313" key="4">
    <source>
        <dbReference type="EMBL" id="RKP11339.1"/>
    </source>
</evidence>
<feature type="region of interest" description="Disordered" evidence="2">
    <location>
        <begin position="1"/>
        <end position="102"/>
    </location>
</feature>
<evidence type="ECO:0000256" key="2">
    <source>
        <dbReference type="SAM" id="MobiDB-lite"/>
    </source>
</evidence>
<protein>
    <recommendedName>
        <fullName evidence="3">F-box protein Hrt3/FBXO9 C-terminal domain-containing protein</fullName>
    </recommendedName>
</protein>
<feature type="domain" description="F-box protein Hrt3/FBXO9 C-terminal" evidence="3">
    <location>
        <begin position="300"/>
        <end position="439"/>
    </location>
</feature>
<feature type="compositionally biased region" description="Basic and acidic residues" evidence="2">
    <location>
        <begin position="1"/>
        <end position="25"/>
    </location>
</feature>
<dbReference type="InterPro" id="IPR045464">
    <property type="entry name" value="Hrt3/FBXO9_C"/>
</dbReference>
<accession>A0A4V1IXK1</accession>
<name>A0A4V1IXK1_9FUNG</name>
<dbReference type="InterPro" id="IPR036047">
    <property type="entry name" value="F-box-like_dom_sf"/>
</dbReference>
<gene>
    <name evidence="4" type="ORF">BJ684DRAFT_22107</name>
</gene>
<keyword evidence="5" id="KW-1185">Reference proteome</keyword>